<sequence length="848" mass="92017">MTGIVGPELQSQTNADWYDKALEDANGFLVTPTGALCLIPGTIYVANTKANVKVRLERFIFSEDDVYILEVGPLYIRFYRDDGQMAGPLEVTTTYTAAQIFELDMSVQLADTLYIYHTAHPTRKLVRSADTAWTLTDLAMTDGPYRKENTSATTLTCAAVTGAGIALSASTDTFDTTSPSKHIGAIWKISHKVTMATKTGSFGAVANSASAFVQRNNAWNIVAIPSADFNGAVDVQFSDDDITFTTEMNVTQGTSTERQARSGIATDASIYVRLRCSDWTAGSCTYWIYADAYKHNGVVLITAVASAQAATVTVLTDLAAATATTQWAEGSWSPLRGYPGCGFFYNQRLGSGGNLAEPQEIWLSETDDLESHFPGSLATSAFHQALDGTMPSPIRWIRVEGKGLIIGTLGQVLSYTPQDVTQAANPATPNPFKKQNAVSHPNGFVRPVTAGSSILMLQLGGNAVMELLFSSEESALIAPDLTRFIKHLTRVDDANGIVSMAFQQRPYPILWCVRSDGTLLAFLYDRASEQAAWTYVTFRGTYESVQVIPKGVYDQVWLASLHTINSSAVRFVCRMDQLDINKPLKDMHYVEAGLSWKGGTANITGITSAAQGVITLDAWPADGDSVNMANTDNFRITGLSEMTELNQMVFTASDINVGALTLKFKDSESVGYIDTSGFAAETTGGVLTEVENTFGGLTHLEGEDVYVTTDGNSSETSTVASAAIPALDDYYNSVSIGLYDTRRIVPMPLEGPKSLGRGKHVRGLLFGAHRALGGRYGPMSKDGTLDAAKRRNLDWSKAQDPQDWETIGHTGIMQIMDSWRGKRTRIVIEQPEPLNFTLTMIEANIEVD</sequence>
<accession>A0A6M3IK79</accession>
<dbReference type="EMBL" id="MT141301">
    <property type="protein sequence ID" value="QJA57959.1"/>
    <property type="molecule type" value="Genomic_DNA"/>
</dbReference>
<evidence type="ECO:0000313" key="1">
    <source>
        <dbReference type="EMBL" id="QJA57959.1"/>
    </source>
</evidence>
<dbReference type="InterPro" id="IPR042302">
    <property type="entry name" value="E1_FCCH_sf"/>
</dbReference>
<dbReference type="Gene3D" id="2.40.30.180">
    <property type="entry name" value="Ubiquitin-activating enzyme E1, FCCH domain"/>
    <property type="match status" value="1"/>
</dbReference>
<dbReference type="AlphaFoldDB" id="A0A6M3IK79"/>
<organism evidence="1">
    <name type="scientific">viral metagenome</name>
    <dbReference type="NCBI Taxonomy" id="1070528"/>
    <lineage>
        <taxon>unclassified sequences</taxon>
        <taxon>metagenomes</taxon>
        <taxon>organismal metagenomes</taxon>
    </lineage>
</organism>
<name>A0A6M3IK79_9ZZZZ</name>
<protein>
    <submittedName>
        <fullName evidence="1">Putative tail tubular protein</fullName>
    </submittedName>
</protein>
<reference evidence="1" key="1">
    <citation type="submission" date="2020-03" db="EMBL/GenBank/DDBJ databases">
        <title>The deep terrestrial virosphere.</title>
        <authorList>
            <person name="Holmfeldt K."/>
            <person name="Nilsson E."/>
            <person name="Simone D."/>
            <person name="Lopez-Fernandez M."/>
            <person name="Wu X."/>
            <person name="de Brujin I."/>
            <person name="Lundin D."/>
            <person name="Andersson A."/>
            <person name="Bertilsson S."/>
            <person name="Dopson M."/>
        </authorList>
    </citation>
    <scope>NUCLEOTIDE SEQUENCE</scope>
    <source>
        <strain evidence="1">MM415B01532</strain>
    </source>
</reference>
<proteinExistence type="predicted"/>
<gene>
    <name evidence="1" type="ORF">MM415B01532_0008</name>
</gene>